<dbReference type="Gene3D" id="3.30.420.10">
    <property type="entry name" value="Ribonuclease H-like superfamily/Ribonuclease H"/>
    <property type="match status" value="1"/>
</dbReference>
<dbReference type="CDD" id="cd01650">
    <property type="entry name" value="RT_nLTR_like"/>
    <property type="match status" value="1"/>
</dbReference>
<dbReference type="PROSITE" id="PS50158">
    <property type="entry name" value="ZF_CCHC"/>
    <property type="match status" value="1"/>
</dbReference>
<dbReference type="Pfam" id="PF00078">
    <property type="entry name" value="RVT_1"/>
    <property type="match status" value="1"/>
</dbReference>
<dbReference type="EMBL" id="KQ483722">
    <property type="protein sequence ID" value="KYP42324.1"/>
    <property type="molecule type" value="Genomic_DNA"/>
</dbReference>
<dbReference type="Pfam" id="PF03372">
    <property type="entry name" value="Exo_endo_phos"/>
    <property type="match status" value="1"/>
</dbReference>
<sequence length="1443" mass="164311">MENPEDEFYKEKDLDTGDGEELDPCPKIHVSQEEFEEWCAPWRSSLVIHVLGKKVTYRMLDNKIQREWAKTGAVRLVDLSQEYYLVQFASEEDYKHALYEGPWLIADHYIVVQRWRPFFTITAAQTRKVAVWIRIPGLPIELFNDRFLWRVGSNLGSMLKIDKLTSIQSRGRFARICVEIDLQKKLVPQINVLGHILKLEYEGLHSICFKCGRYGHKQSNCPHERLGEEDQPERAKDQVSMEVDNGSNGAMVKTTNQNSVNQNQRCRGFVNLINDLIDEFNVGVLCLQETHISGAKAQKILNHIKLEKSFVVDAIGQSGGLWVLWNPSLWKLDVLEHSKQFIHVSISNNSHSWTFTSVYGSPHSQFRVELWRDLRRIAGGIQGPWSIMGDFNAVLHDFERKGGSHTASYRGDQAFREVVQDCDFIDLGFQGDRNTSYFHGTTVVRRRKNRIIKLQDEVGVWIEDKAKLENLVNRFYMELFTNSGGHEPFCLSKSFPELTSGDMQILEAPLSDHEIFAALKHMGSLKAPGPDGFQAIFYQTQWSTVGESLCQLIRDIQVEPSKVATLNHTLITLIPKVDNVSSLKQMRPISLCNVAYKVLTKALASRLRGMMAGLVGPNQCSFVPNRHTTDNIIITQEVIHSMNHKKGKKGWMAIKIDLEKAYDRLSWNFIKETLLDIGFPYNFVELVWNCYSTVSMQVLWNGEALKNFQPTRGIRQGDPLSPYIFVLCMERLFHLIDIAVTHKLWAPIKIARNAPPLSYLAFADDLILFAEASLEQVDIIKTCLDLFCKSSGMKVSEEKTRVFFSKNVGWVVKSEISSKLGYQRTDNLGKYLGVNIHHSRVSKRTLSSVMEKINNRLNQWKMKHLSFAGRLTLTKSVVAAIPTYTMQSVYFPKLLCDEIDKSCRSFIWGQSGGNRHLHALSWPLLCKPKTEGGLGMREARKVNLCFMMKNCWQVCTQPENLWVKVLRSKYGDGEMIIPDFRKKKKDGSNIWRGICQAWEEVKPRIAWNIGDGKTIKFWSDSWLPSRVILEKVILSPVPENDKKKVVSDYIHDDGNWNIDDIRSVLPGQIWWEIMGTAPPSPENDTDCMVWRESTDGSFSIKSAYNALRTQSDHLNHQLFKMVWKWPGPERVRCFLWRLAHKSLCTNAWRLSRGITNDDGCPIFFSESETCTHILRDCRFATTVWKILLQGKNDHNFFTLPLHEWLATNLGETSGYWSKIFAIGLDSIWKTRNNYVFNHVLNQPIQVACEVTGRVTELNKSTGSLQTTEFRTTQNTNMTGWTRPSPGSIKINCDGTVASSKLAACGGVIRDNNGSFILGFAGKVGVCSVLQAKLWAIFHGLRLLKEKSIDMDIIIESDSTVAVKFLNEGCLREHPCYALVNLITRMAGDINYIECRHVAREANRVANSFANHGLSLVEGVSSFISPPSWVSFTLSADISAVPFL</sequence>
<dbReference type="InterPro" id="IPR036691">
    <property type="entry name" value="Endo/exonu/phosph_ase_sf"/>
</dbReference>
<dbReference type="GO" id="GO:0003676">
    <property type="term" value="F:nucleic acid binding"/>
    <property type="evidence" value="ECO:0007669"/>
    <property type="project" value="InterPro"/>
</dbReference>
<dbReference type="InterPro" id="IPR002156">
    <property type="entry name" value="RNaseH_domain"/>
</dbReference>
<dbReference type="InterPro" id="IPR036397">
    <property type="entry name" value="RNaseH_sf"/>
</dbReference>
<dbReference type="SUPFAM" id="SSF53098">
    <property type="entry name" value="Ribonuclease H-like"/>
    <property type="match status" value="1"/>
</dbReference>
<dbReference type="SUPFAM" id="SSF56219">
    <property type="entry name" value="DNase I-like"/>
    <property type="match status" value="1"/>
</dbReference>
<evidence type="ECO:0000313" key="5">
    <source>
        <dbReference type="EMBL" id="KYP42324.1"/>
    </source>
</evidence>
<feature type="domain" description="Reverse transcriptase" evidence="4">
    <location>
        <begin position="555"/>
        <end position="836"/>
    </location>
</feature>
<gene>
    <name evidence="5" type="ORF">KK1_036271</name>
</gene>
<dbReference type="Pfam" id="PF14111">
    <property type="entry name" value="DUF4283"/>
    <property type="match status" value="1"/>
</dbReference>
<evidence type="ECO:0000259" key="4">
    <source>
        <dbReference type="PROSITE" id="PS50878"/>
    </source>
</evidence>
<dbReference type="PANTHER" id="PTHR33116:SF70">
    <property type="entry name" value="NON-LTR RETROELEMENT REVERSE TRANSCRIPTASE-LIKE PROTEIN"/>
    <property type="match status" value="1"/>
</dbReference>
<keyword evidence="1" id="KW-0863">Zinc-finger</keyword>
<evidence type="ECO:0000313" key="6">
    <source>
        <dbReference type="Proteomes" id="UP000075243"/>
    </source>
</evidence>
<dbReference type="Proteomes" id="UP000075243">
    <property type="component" value="Unassembled WGS sequence"/>
</dbReference>
<keyword evidence="6" id="KW-1185">Reference proteome</keyword>
<dbReference type="OMA" id="MVWREST"/>
<accession>A0A151RI96</accession>
<dbReference type="GO" id="GO:0008270">
    <property type="term" value="F:zinc ion binding"/>
    <property type="evidence" value="ECO:0007669"/>
    <property type="project" value="UniProtKB-KW"/>
</dbReference>
<evidence type="ECO:0000256" key="2">
    <source>
        <dbReference type="SAM" id="MobiDB-lite"/>
    </source>
</evidence>
<keyword evidence="1" id="KW-0862">Zinc</keyword>
<organism evidence="5 6">
    <name type="scientific">Cajanus cajan</name>
    <name type="common">Pigeon pea</name>
    <name type="synonym">Cajanus indicus</name>
    <dbReference type="NCBI Taxonomy" id="3821"/>
    <lineage>
        <taxon>Eukaryota</taxon>
        <taxon>Viridiplantae</taxon>
        <taxon>Streptophyta</taxon>
        <taxon>Embryophyta</taxon>
        <taxon>Tracheophyta</taxon>
        <taxon>Spermatophyta</taxon>
        <taxon>Magnoliopsida</taxon>
        <taxon>eudicotyledons</taxon>
        <taxon>Gunneridae</taxon>
        <taxon>Pentapetalae</taxon>
        <taxon>rosids</taxon>
        <taxon>fabids</taxon>
        <taxon>Fabales</taxon>
        <taxon>Fabaceae</taxon>
        <taxon>Papilionoideae</taxon>
        <taxon>50 kb inversion clade</taxon>
        <taxon>NPAAA clade</taxon>
        <taxon>indigoferoid/millettioid clade</taxon>
        <taxon>Phaseoleae</taxon>
        <taxon>Cajanus</taxon>
    </lineage>
</organism>
<dbReference type="InterPro" id="IPR000477">
    <property type="entry name" value="RT_dom"/>
</dbReference>
<dbReference type="InterPro" id="IPR005135">
    <property type="entry name" value="Endo/exonuclease/phosphatase"/>
</dbReference>
<dbReference type="Gramene" id="C.cajan_34188.t">
    <property type="protein sequence ID" value="C.cajan_34188.t"/>
    <property type="gene ID" value="C.cajan_34188"/>
</dbReference>
<feature type="domain" description="CCHC-type" evidence="3">
    <location>
        <begin position="208"/>
        <end position="222"/>
    </location>
</feature>
<evidence type="ECO:0000259" key="3">
    <source>
        <dbReference type="PROSITE" id="PS50158"/>
    </source>
</evidence>
<dbReference type="Pfam" id="PF13966">
    <property type="entry name" value="zf-RVT"/>
    <property type="match status" value="1"/>
</dbReference>
<dbReference type="InterPro" id="IPR001878">
    <property type="entry name" value="Znf_CCHC"/>
</dbReference>
<dbReference type="PANTHER" id="PTHR33116">
    <property type="entry name" value="REVERSE TRANSCRIPTASE ZINC-BINDING DOMAIN-CONTAINING PROTEIN-RELATED-RELATED"/>
    <property type="match status" value="1"/>
</dbReference>
<dbReference type="InterPro" id="IPR044730">
    <property type="entry name" value="RNase_H-like_dom_plant"/>
</dbReference>
<feature type="region of interest" description="Disordered" evidence="2">
    <location>
        <begin position="1"/>
        <end position="25"/>
    </location>
</feature>
<dbReference type="PROSITE" id="PS50878">
    <property type="entry name" value="RT_POL"/>
    <property type="match status" value="1"/>
</dbReference>
<reference evidence="5" key="1">
    <citation type="journal article" date="2012" name="Nat. Biotechnol.">
        <title>Draft genome sequence of pigeonpea (Cajanus cajan), an orphan legume crop of resource-poor farmers.</title>
        <authorList>
            <person name="Varshney R.K."/>
            <person name="Chen W."/>
            <person name="Li Y."/>
            <person name="Bharti A.K."/>
            <person name="Saxena R.K."/>
            <person name="Schlueter J.A."/>
            <person name="Donoghue M.T."/>
            <person name="Azam S."/>
            <person name="Fan G."/>
            <person name="Whaley A.M."/>
            <person name="Farmer A.D."/>
            <person name="Sheridan J."/>
            <person name="Iwata A."/>
            <person name="Tuteja R."/>
            <person name="Penmetsa R.V."/>
            <person name="Wu W."/>
            <person name="Upadhyaya H.D."/>
            <person name="Yang S.P."/>
            <person name="Shah T."/>
            <person name="Saxena K.B."/>
            <person name="Michael T."/>
            <person name="McCombie W.R."/>
            <person name="Yang B."/>
            <person name="Zhang G."/>
            <person name="Yang H."/>
            <person name="Wang J."/>
            <person name="Spillane C."/>
            <person name="Cook D.R."/>
            <person name="May G.D."/>
            <person name="Xu X."/>
            <person name="Jackson S.A."/>
        </authorList>
    </citation>
    <scope>NUCLEOTIDE SEQUENCE [LARGE SCALE GENOMIC DNA]</scope>
</reference>
<dbReference type="InterPro" id="IPR043502">
    <property type="entry name" value="DNA/RNA_pol_sf"/>
</dbReference>
<name>A0A151RI96_CAJCA</name>
<dbReference type="GO" id="GO:0004523">
    <property type="term" value="F:RNA-DNA hybrid ribonuclease activity"/>
    <property type="evidence" value="ECO:0007669"/>
    <property type="project" value="InterPro"/>
</dbReference>
<dbReference type="InterPro" id="IPR025558">
    <property type="entry name" value="DUF4283"/>
</dbReference>
<dbReference type="InterPro" id="IPR012337">
    <property type="entry name" value="RNaseH-like_sf"/>
</dbReference>
<dbReference type="InterPro" id="IPR026960">
    <property type="entry name" value="RVT-Znf"/>
</dbReference>
<keyword evidence="1" id="KW-0479">Metal-binding</keyword>
<protein>
    <submittedName>
        <fullName evidence="5">Ribonuclease H protein At1g65750 family</fullName>
    </submittedName>
</protein>
<evidence type="ECO:0000256" key="1">
    <source>
        <dbReference type="PROSITE-ProRule" id="PRU00047"/>
    </source>
</evidence>
<dbReference type="Gene3D" id="3.60.10.10">
    <property type="entry name" value="Endonuclease/exonuclease/phosphatase"/>
    <property type="match status" value="1"/>
</dbReference>
<dbReference type="Pfam" id="PF13456">
    <property type="entry name" value="RVT_3"/>
    <property type="match status" value="1"/>
</dbReference>
<dbReference type="CDD" id="cd06222">
    <property type="entry name" value="RNase_H_like"/>
    <property type="match status" value="1"/>
</dbReference>
<proteinExistence type="predicted"/>
<dbReference type="SUPFAM" id="SSF56672">
    <property type="entry name" value="DNA/RNA polymerases"/>
    <property type="match status" value="1"/>
</dbReference>